<dbReference type="Pfam" id="PF07730">
    <property type="entry name" value="HisKA_3"/>
    <property type="match status" value="1"/>
</dbReference>
<feature type="transmembrane region" description="Helical" evidence="10">
    <location>
        <begin position="155"/>
        <end position="185"/>
    </location>
</feature>
<dbReference type="GO" id="GO:0016020">
    <property type="term" value="C:membrane"/>
    <property type="evidence" value="ECO:0007669"/>
    <property type="project" value="InterPro"/>
</dbReference>
<evidence type="ECO:0000256" key="9">
    <source>
        <dbReference type="SAM" id="MobiDB-lite"/>
    </source>
</evidence>
<evidence type="ECO:0000256" key="3">
    <source>
        <dbReference type="ARBA" id="ARBA00022553"/>
    </source>
</evidence>
<dbReference type="GO" id="GO:0000155">
    <property type="term" value="F:phosphorelay sensor kinase activity"/>
    <property type="evidence" value="ECO:0007669"/>
    <property type="project" value="InterPro"/>
</dbReference>
<dbReference type="PANTHER" id="PTHR24421">
    <property type="entry name" value="NITRATE/NITRITE SENSOR PROTEIN NARX-RELATED"/>
    <property type="match status" value="1"/>
</dbReference>
<dbReference type="InterPro" id="IPR036890">
    <property type="entry name" value="HATPase_C_sf"/>
</dbReference>
<evidence type="ECO:0000256" key="1">
    <source>
        <dbReference type="ARBA" id="ARBA00000085"/>
    </source>
</evidence>
<keyword evidence="4" id="KW-0808">Transferase</keyword>
<evidence type="ECO:0000256" key="4">
    <source>
        <dbReference type="ARBA" id="ARBA00022679"/>
    </source>
</evidence>
<feature type="transmembrane region" description="Helical" evidence="10">
    <location>
        <begin position="127"/>
        <end position="149"/>
    </location>
</feature>
<reference evidence="12 13" key="1">
    <citation type="submission" date="2019-07" db="EMBL/GenBank/DDBJ databases">
        <title>complete genome sequencing of Ornithinimicrobium sp. H23M54.</title>
        <authorList>
            <person name="Bae J.-W."/>
            <person name="Lee S.-Y."/>
        </authorList>
    </citation>
    <scope>NUCLEOTIDE SEQUENCE [LARGE SCALE GENOMIC DNA]</scope>
    <source>
        <strain evidence="12 13">H23M54</strain>
    </source>
</reference>
<evidence type="ECO:0000256" key="10">
    <source>
        <dbReference type="SAM" id="Phobius"/>
    </source>
</evidence>
<evidence type="ECO:0000256" key="8">
    <source>
        <dbReference type="ARBA" id="ARBA00023012"/>
    </source>
</evidence>
<dbReference type="AlphaFoldDB" id="A0A516GAL7"/>
<evidence type="ECO:0000256" key="7">
    <source>
        <dbReference type="ARBA" id="ARBA00022840"/>
    </source>
</evidence>
<evidence type="ECO:0000256" key="2">
    <source>
        <dbReference type="ARBA" id="ARBA00012438"/>
    </source>
</evidence>
<feature type="transmembrane region" description="Helical" evidence="10">
    <location>
        <begin position="96"/>
        <end position="115"/>
    </location>
</feature>
<dbReference type="OrthoDB" id="227596at2"/>
<comment type="catalytic activity">
    <reaction evidence="1">
        <text>ATP + protein L-histidine = ADP + protein N-phospho-L-histidine.</text>
        <dbReference type="EC" id="2.7.13.3"/>
    </reaction>
</comment>
<evidence type="ECO:0000259" key="11">
    <source>
        <dbReference type="Pfam" id="PF07730"/>
    </source>
</evidence>
<proteinExistence type="predicted"/>
<keyword evidence="10" id="KW-1133">Transmembrane helix</keyword>
<dbReference type="PANTHER" id="PTHR24421:SF10">
    <property type="entry name" value="NITRATE_NITRITE SENSOR PROTEIN NARQ"/>
    <property type="match status" value="1"/>
</dbReference>
<feature type="transmembrane region" description="Helical" evidence="10">
    <location>
        <begin position="241"/>
        <end position="262"/>
    </location>
</feature>
<dbReference type="InterPro" id="IPR050482">
    <property type="entry name" value="Sensor_HK_TwoCompSys"/>
</dbReference>
<keyword evidence="10" id="KW-0472">Membrane</keyword>
<keyword evidence="8" id="KW-0902">Two-component regulatory system</keyword>
<sequence>MTPRWSWVRATSRPWSRRGAHRPTRQSLLADRLPSPGLDSPGGGAAVSVVGPTVRDMSTLSPSTEGLSSAAPLRVPARGFPGLRGGLSWLGARARFLAMVALCLLGSLLAMGTSLNRYVEASATGELSILQSMSILLATVGAVVAVMALRRRHTAPYAVTLVTAALPLIVPLDATAALFALAALVRVRAERAVWACAGLVGLATAAALFRDASGATTDSSMLKSMTSTHAPGQVVEMDLSLWVPVIVSLALLGTSVGAGLFMRNRRALVATQGRARAAEQSHDLLHSRLGRQAERDLIAREVHDVIGHRLSLLSLHAGGLEVAADGDTRLAHSAALIRQSAQQTMEDLQSLLRVLREPETTPYNRTAMPSLADLPTVIDETVDGGMPVVSTVYLSQAEDADPALARAVYRIVQELLTNARRHAPGAPVRLLVRGGPAEGIRIETANRLTTQPLRPPGNGLTGICERVALWNGTVRHGLDEQHAFRVAVHLPWAAAAASRADRQEVQV</sequence>
<evidence type="ECO:0000313" key="12">
    <source>
        <dbReference type="EMBL" id="QDO88430.1"/>
    </source>
</evidence>
<dbReference type="GO" id="GO:0005524">
    <property type="term" value="F:ATP binding"/>
    <property type="evidence" value="ECO:0007669"/>
    <property type="project" value="UniProtKB-KW"/>
</dbReference>
<dbReference type="Gene3D" id="1.20.5.1930">
    <property type="match status" value="1"/>
</dbReference>
<evidence type="ECO:0000256" key="5">
    <source>
        <dbReference type="ARBA" id="ARBA00022741"/>
    </source>
</evidence>
<dbReference type="KEGG" id="orz:FNH13_08820"/>
<dbReference type="CDD" id="cd16917">
    <property type="entry name" value="HATPase_UhpB-NarQ-NarX-like"/>
    <property type="match status" value="1"/>
</dbReference>
<dbReference type="Proteomes" id="UP000315395">
    <property type="component" value="Chromosome"/>
</dbReference>
<dbReference type="SUPFAM" id="SSF55874">
    <property type="entry name" value="ATPase domain of HSP90 chaperone/DNA topoisomerase II/histidine kinase"/>
    <property type="match status" value="1"/>
</dbReference>
<name>A0A516GAL7_9MICO</name>
<evidence type="ECO:0000256" key="6">
    <source>
        <dbReference type="ARBA" id="ARBA00022777"/>
    </source>
</evidence>
<gene>
    <name evidence="12" type="ORF">FNH13_08820</name>
</gene>
<protein>
    <recommendedName>
        <fullName evidence="2">histidine kinase</fullName>
        <ecNumber evidence="2">2.7.13.3</ecNumber>
    </recommendedName>
</protein>
<dbReference type="Gene3D" id="3.30.565.10">
    <property type="entry name" value="Histidine kinase-like ATPase, C-terminal domain"/>
    <property type="match status" value="1"/>
</dbReference>
<keyword evidence="7" id="KW-0067">ATP-binding</keyword>
<keyword evidence="6" id="KW-0418">Kinase</keyword>
<feature type="transmembrane region" description="Helical" evidence="10">
    <location>
        <begin position="192"/>
        <end position="209"/>
    </location>
</feature>
<accession>A0A516GAL7</accession>
<keyword evidence="13" id="KW-1185">Reference proteome</keyword>
<keyword evidence="10" id="KW-0812">Transmembrane</keyword>
<keyword evidence="3" id="KW-0597">Phosphoprotein</keyword>
<dbReference type="InterPro" id="IPR011712">
    <property type="entry name" value="Sig_transdc_His_kin_sub3_dim/P"/>
</dbReference>
<evidence type="ECO:0000313" key="13">
    <source>
        <dbReference type="Proteomes" id="UP000315395"/>
    </source>
</evidence>
<feature type="region of interest" description="Disordered" evidence="9">
    <location>
        <begin position="16"/>
        <end position="45"/>
    </location>
</feature>
<organism evidence="12 13">
    <name type="scientific">Ornithinimicrobium ciconiae</name>
    <dbReference type="NCBI Taxonomy" id="2594265"/>
    <lineage>
        <taxon>Bacteria</taxon>
        <taxon>Bacillati</taxon>
        <taxon>Actinomycetota</taxon>
        <taxon>Actinomycetes</taxon>
        <taxon>Micrococcales</taxon>
        <taxon>Ornithinimicrobiaceae</taxon>
        <taxon>Ornithinimicrobium</taxon>
    </lineage>
</organism>
<keyword evidence="5" id="KW-0547">Nucleotide-binding</keyword>
<dbReference type="EMBL" id="CP041616">
    <property type="protein sequence ID" value="QDO88430.1"/>
    <property type="molecule type" value="Genomic_DNA"/>
</dbReference>
<dbReference type="EC" id="2.7.13.3" evidence="2"/>
<dbReference type="GO" id="GO:0046983">
    <property type="term" value="F:protein dimerization activity"/>
    <property type="evidence" value="ECO:0007669"/>
    <property type="project" value="InterPro"/>
</dbReference>
<feature type="domain" description="Signal transduction histidine kinase subgroup 3 dimerisation and phosphoacceptor" evidence="11">
    <location>
        <begin position="294"/>
        <end position="358"/>
    </location>
</feature>